<dbReference type="GO" id="GO:0016740">
    <property type="term" value="F:transferase activity"/>
    <property type="evidence" value="ECO:0007669"/>
    <property type="project" value="UniProtKB-KW"/>
</dbReference>
<name>A0A443QSF0_9ACAR</name>
<dbReference type="PANTHER" id="PTHR12510:SF4">
    <property type="entry name" value="GAMMA-GLUTAMYLAMINECYCLOTRANSFERASE"/>
    <property type="match status" value="1"/>
</dbReference>
<dbReference type="EMBL" id="NCKU01004433">
    <property type="protein sequence ID" value="RWS05940.1"/>
    <property type="molecule type" value="Genomic_DNA"/>
</dbReference>
<keyword evidence="5" id="KW-0808">Transferase</keyword>
<evidence type="ECO:0000256" key="1">
    <source>
        <dbReference type="ARBA" id="ARBA00008861"/>
    </source>
</evidence>
<dbReference type="GO" id="GO:0061929">
    <property type="term" value="F:gamma-glutamylaminecyclotransferase activity"/>
    <property type="evidence" value="ECO:0007669"/>
    <property type="project" value="InterPro"/>
</dbReference>
<evidence type="ECO:0000256" key="3">
    <source>
        <dbReference type="RuleBase" id="RU367036"/>
    </source>
</evidence>
<dbReference type="InterPro" id="IPR013024">
    <property type="entry name" value="GGCT-like"/>
</dbReference>
<dbReference type="GO" id="GO:0005829">
    <property type="term" value="C:cytosol"/>
    <property type="evidence" value="ECO:0007669"/>
    <property type="project" value="TreeGrafter"/>
</dbReference>
<dbReference type="Proteomes" id="UP000285301">
    <property type="component" value="Unassembled WGS sequence"/>
</dbReference>
<dbReference type="Gene3D" id="3.10.490.10">
    <property type="entry name" value="Gamma-glutamyl cyclotransferase-like"/>
    <property type="match status" value="1"/>
</dbReference>
<protein>
    <recommendedName>
        <fullName evidence="3">Gamma-glutamylcyclotransferase family protein</fullName>
    </recommendedName>
</protein>
<organism evidence="5 6">
    <name type="scientific">Dinothrombium tinctorium</name>
    <dbReference type="NCBI Taxonomy" id="1965070"/>
    <lineage>
        <taxon>Eukaryota</taxon>
        <taxon>Metazoa</taxon>
        <taxon>Ecdysozoa</taxon>
        <taxon>Arthropoda</taxon>
        <taxon>Chelicerata</taxon>
        <taxon>Arachnida</taxon>
        <taxon>Acari</taxon>
        <taxon>Acariformes</taxon>
        <taxon>Trombidiformes</taxon>
        <taxon>Prostigmata</taxon>
        <taxon>Anystina</taxon>
        <taxon>Parasitengona</taxon>
        <taxon>Trombidioidea</taxon>
        <taxon>Trombidiidae</taxon>
        <taxon>Dinothrombium</taxon>
    </lineage>
</organism>
<comment type="caution">
    <text evidence="5">The sequence shown here is derived from an EMBL/GenBank/DDBJ whole genome shotgun (WGS) entry which is preliminary data.</text>
</comment>
<dbReference type="OrthoDB" id="113620at2759"/>
<dbReference type="PANTHER" id="PTHR12510">
    <property type="entry name" value="TROPONIN C-AKIN-1 PROTEIN"/>
    <property type="match status" value="1"/>
</dbReference>
<dbReference type="InterPro" id="IPR009288">
    <property type="entry name" value="AIG2-like_dom"/>
</dbReference>
<proteinExistence type="inferred from homology"/>
<dbReference type="SUPFAM" id="SSF110857">
    <property type="entry name" value="Gamma-glutamyl cyclotransferase-like"/>
    <property type="match status" value="1"/>
</dbReference>
<dbReference type="STRING" id="1965070.A0A443QSF0"/>
<evidence type="ECO:0000313" key="6">
    <source>
        <dbReference type="Proteomes" id="UP000285301"/>
    </source>
</evidence>
<dbReference type="InterPro" id="IPR036568">
    <property type="entry name" value="GGCT-like_sf"/>
</dbReference>
<feature type="non-terminal residue" evidence="5">
    <location>
        <position position="167"/>
    </location>
</feature>
<comment type="similarity">
    <text evidence="1 3">Belongs to the gamma-glutamylcyclotransferase family.</text>
</comment>
<sequence>MNEEKGMHFVFVYGTLKTNQPNHKYLMDESSGKAKLVCKARTKDKWPLVIASKYNIPYLLLEKGKGHQVFGEVYLVDETKFAFLDEFESYPAYYTRLKTPVEAVDYNNDLALNPWIYFLSKSAPKLLSLPMFECYDSLGAHGLTYVERFDRVTLDQYSPTNDVQMIS</sequence>
<dbReference type="InterPro" id="IPR039126">
    <property type="entry name" value="GGACT"/>
</dbReference>
<dbReference type="CDD" id="cd06661">
    <property type="entry name" value="GGCT_like"/>
    <property type="match status" value="1"/>
</dbReference>
<evidence type="ECO:0000256" key="2">
    <source>
        <dbReference type="PIRSR" id="PIRSR639126-1"/>
    </source>
</evidence>
<gene>
    <name evidence="5" type="ORF">B4U79_01301</name>
</gene>
<feature type="active site" description="Proton acceptor" evidence="2">
    <location>
        <position position="88"/>
    </location>
</feature>
<dbReference type="Pfam" id="PF06094">
    <property type="entry name" value="GGACT"/>
    <property type="match status" value="1"/>
</dbReference>
<feature type="domain" description="Gamma-glutamylcyclotransferase AIG2-like" evidence="4">
    <location>
        <begin position="10"/>
        <end position="122"/>
    </location>
</feature>
<keyword evidence="6" id="KW-1185">Reference proteome</keyword>
<accession>A0A443QSF0</accession>
<reference evidence="5 6" key="1">
    <citation type="journal article" date="2018" name="Gigascience">
        <title>Genomes of trombidid mites reveal novel predicted allergens and laterally-transferred genes associated with secondary metabolism.</title>
        <authorList>
            <person name="Dong X."/>
            <person name="Chaisiri K."/>
            <person name="Xia D."/>
            <person name="Armstrong S.D."/>
            <person name="Fang Y."/>
            <person name="Donnelly M.J."/>
            <person name="Kadowaki T."/>
            <person name="McGarry J.W."/>
            <person name="Darby A.C."/>
            <person name="Makepeace B.L."/>
        </authorList>
    </citation>
    <scope>NUCLEOTIDE SEQUENCE [LARGE SCALE GENOMIC DNA]</scope>
    <source>
        <strain evidence="5">UoL-WK</strain>
    </source>
</reference>
<evidence type="ECO:0000313" key="5">
    <source>
        <dbReference type="EMBL" id="RWS05940.1"/>
    </source>
</evidence>
<evidence type="ECO:0000259" key="4">
    <source>
        <dbReference type="Pfam" id="PF06094"/>
    </source>
</evidence>
<dbReference type="AlphaFoldDB" id="A0A443QSF0"/>